<dbReference type="InterPro" id="IPR011047">
    <property type="entry name" value="Quinoprotein_ADH-like_sf"/>
</dbReference>
<keyword evidence="6" id="KW-0281">Fimbrium</keyword>
<gene>
    <name evidence="8" type="ORF">H4O09_04595</name>
</gene>
<sequence>MKAAKAGAGLAFGALGQNVRVGYRTIWGRNGSITTGNWPRQNKPIPVNNNNGLFVDPNGVNGDHNNRSRWYARLYSAMANSGTPLHNALNNAGLYFSSTDSEGAYGPESTDDQLSCRQNFTVLTTDGYWNNVGIDVGEQDNANGSTITGPGDRSYQYIASAPYASSDSNTLADVAMRYWKQDLRTDMTNNVPTTSANPAFWQHMVTFGIAMGLAGNTGYSSVGEVPASFSAWPNPNDAENGDRIDDLLHAAVNGRGQFVSAADPQAFANGLSAALAAITERTGSFSNVGANSTSVDGGTRVYQASYVSGVWTGELAAFAISNNSVSTSPSWRASAGIPATGRRLFAGDAAGTAAVAFPSGLSEARLTALTRTGAGNFPVTGALNAAYLAGDRSLEQVNGGTLRNRNTLMGDIVTSSPAYVRDTDTVYVGANDGMLHAINAANGSELFAYIPGGINWSNFAGMSRPDYAHRYFVDGPIVVSNRTQTPGKNILVGALGKGGKGLYALDVTSPSTFSASSFKWEVRDGGGLMGLVQSKPVIAKLNTGATAVITANGVNSSTGQAALLVYNLETGAQIAAINTNVGSAVVDDANSNGLTSAVGWDADGNGTVDYVYGGDMLGNVWKFDLSASSSAQWAIANDEDPIFVATTAAGVRQPITAGLTLALHPRTYQPWIFFGTGRMLTAGDLTSRGVQTLYGFVEDGTPKARRGTGVNLTERTIEEATTLAGVPVRAFERRQALPAGSKGWYIDLLKPPAPGTAEGERVISDAQLFGDVLVVSSIIPTADACQADGRGYLNALDAYTGTSTGPSLFDLDGDGSYEDEVIGDDELPVGSVDLGVGMPTLAEILRGLAVVGGSSGSLGNVRIREARNVGRVSWREVLLN</sequence>
<evidence type="ECO:0000313" key="8">
    <source>
        <dbReference type="EMBL" id="MBB1116346.1"/>
    </source>
</evidence>
<dbReference type="Proteomes" id="UP000550609">
    <property type="component" value="Unassembled WGS sequence"/>
</dbReference>
<dbReference type="GO" id="GO:0009289">
    <property type="term" value="C:pilus"/>
    <property type="evidence" value="ECO:0007669"/>
    <property type="project" value="UniProtKB-SubCell"/>
</dbReference>
<proteinExistence type="inferred from homology"/>
<keyword evidence="3" id="KW-1029">Fimbrium biogenesis</keyword>
<feature type="domain" description="PilY1 beta-propeller" evidence="7">
    <location>
        <begin position="417"/>
        <end position="719"/>
    </location>
</feature>
<comment type="similarity">
    <text evidence="2">Belongs to the PilY1 family.</text>
</comment>
<evidence type="ECO:0000256" key="6">
    <source>
        <dbReference type="ARBA" id="ARBA00023263"/>
    </source>
</evidence>
<evidence type="ECO:0000256" key="3">
    <source>
        <dbReference type="ARBA" id="ARBA00022558"/>
    </source>
</evidence>
<dbReference type="InterPro" id="IPR015943">
    <property type="entry name" value="WD40/YVTN_repeat-like_dom_sf"/>
</dbReference>
<evidence type="ECO:0000256" key="2">
    <source>
        <dbReference type="ARBA" id="ARBA00008387"/>
    </source>
</evidence>
<accession>A0A7W3UYW5</accession>
<dbReference type="Pfam" id="PF05567">
    <property type="entry name" value="T4P_PilY1"/>
    <property type="match status" value="1"/>
</dbReference>
<organism evidence="8 9">
    <name type="scientific">Stenotrophomonas koreensis</name>
    <dbReference type="NCBI Taxonomy" id="266128"/>
    <lineage>
        <taxon>Bacteria</taxon>
        <taxon>Pseudomonadati</taxon>
        <taxon>Pseudomonadota</taxon>
        <taxon>Gammaproteobacteria</taxon>
        <taxon>Lysobacterales</taxon>
        <taxon>Lysobacteraceae</taxon>
        <taxon>Stenotrophomonas</taxon>
    </lineage>
</organism>
<comment type="subcellular location">
    <subcellularLocation>
        <location evidence="1">Fimbrium</location>
    </subcellularLocation>
</comment>
<keyword evidence="5" id="KW-0106">Calcium</keyword>
<dbReference type="GO" id="GO:0046872">
    <property type="term" value="F:metal ion binding"/>
    <property type="evidence" value="ECO:0007669"/>
    <property type="project" value="UniProtKB-KW"/>
</dbReference>
<comment type="caution">
    <text evidence="8">The sequence shown here is derived from an EMBL/GenBank/DDBJ whole genome shotgun (WGS) entry which is preliminary data.</text>
</comment>
<evidence type="ECO:0000256" key="5">
    <source>
        <dbReference type="ARBA" id="ARBA00022837"/>
    </source>
</evidence>
<name>A0A7W3UYW5_9GAMM</name>
<dbReference type="Gene3D" id="2.130.10.10">
    <property type="entry name" value="YVTN repeat-like/Quinoprotein amine dehydrogenase"/>
    <property type="match status" value="1"/>
</dbReference>
<evidence type="ECO:0000256" key="4">
    <source>
        <dbReference type="ARBA" id="ARBA00022723"/>
    </source>
</evidence>
<protein>
    <submittedName>
        <fullName evidence="8">Pilus assembly protein</fullName>
    </submittedName>
</protein>
<dbReference type="EMBL" id="JACIUV010000002">
    <property type="protein sequence ID" value="MBB1116346.1"/>
    <property type="molecule type" value="Genomic_DNA"/>
</dbReference>
<dbReference type="SUPFAM" id="SSF50998">
    <property type="entry name" value="Quinoprotein alcohol dehydrogenase-like"/>
    <property type="match status" value="1"/>
</dbReference>
<evidence type="ECO:0000256" key="1">
    <source>
        <dbReference type="ARBA" id="ARBA00004561"/>
    </source>
</evidence>
<dbReference type="InterPro" id="IPR008707">
    <property type="entry name" value="B-propeller_PilY1"/>
</dbReference>
<evidence type="ECO:0000259" key="7">
    <source>
        <dbReference type="Pfam" id="PF05567"/>
    </source>
</evidence>
<dbReference type="AlphaFoldDB" id="A0A7W3UYW5"/>
<keyword evidence="4" id="KW-0479">Metal-binding</keyword>
<reference evidence="8 9" key="1">
    <citation type="submission" date="2020-08" db="EMBL/GenBank/DDBJ databases">
        <title>Stenotrophomonas sp. W1S232.</title>
        <authorList>
            <person name="Deng Y."/>
        </authorList>
    </citation>
    <scope>NUCLEOTIDE SEQUENCE [LARGE SCALE GENOMIC DNA]</scope>
    <source>
        <strain evidence="8 9">W1S232</strain>
    </source>
</reference>
<evidence type="ECO:0000313" key="9">
    <source>
        <dbReference type="Proteomes" id="UP000550609"/>
    </source>
</evidence>